<evidence type="ECO:0000256" key="11">
    <source>
        <dbReference type="ARBA" id="ARBA00022771"/>
    </source>
</evidence>
<reference evidence="21" key="1">
    <citation type="submission" date="2023-03" db="EMBL/GenBank/DDBJ databases">
        <title>Complete genome of Cladonia borealis.</title>
        <authorList>
            <person name="Park H."/>
        </authorList>
    </citation>
    <scope>NUCLEOTIDE SEQUENCE</scope>
    <source>
        <strain evidence="21">ANT050790</strain>
    </source>
</reference>
<dbReference type="GO" id="GO:0061630">
    <property type="term" value="F:ubiquitin protein ligase activity"/>
    <property type="evidence" value="ECO:0007669"/>
    <property type="project" value="UniProtKB-EC"/>
</dbReference>
<dbReference type="SUPFAM" id="SSF57850">
    <property type="entry name" value="RING/U-box"/>
    <property type="match status" value="1"/>
</dbReference>
<keyword evidence="14" id="KW-0653">Protein transport</keyword>
<dbReference type="SMART" id="SM00184">
    <property type="entry name" value="RING"/>
    <property type="match status" value="1"/>
</dbReference>
<evidence type="ECO:0000256" key="18">
    <source>
        <dbReference type="ARBA" id="ARBA00041230"/>
    </source>
</evidence>
<evidence type="ECO:0000256" key="15">
    <source>
        <dbReference type="ARBA" id="ARBA00022989"/>
    </source>
</evidence>
<protein>
    <recommendedName>
        <fullName evidence="5">RING-type E3 ubiquitin transferase</fullName>
        <ecNumber evidence="5">2.3.2.27</ecNumber>
    </recommendedName>
    <alternativeName>
        <fullName evidence="18">Peroxin-10</fullName>
    </alternativeName>
</protein>
<dbReference type="PROSITE" id="PS00518">
    <property type="entry name" value="ZF_RING_1"/>
    <property type="match status" value="1"/>
</dbReference>
<evidence type="ECO:0000256" key="9">
    <source>
        <dbReference type="ARBA" id="ARBA00022692"/>
    </source>
</evidence>
<dbReference type="Pfam" id="PF13639">
    <property type="entry name" value="zf-RING_2"/>
    <property type="match status" value="1"/>
</dbReference>
<dbReference type="FunFam" id="3.30.40.10:FF:000395">
    <property type="entry name" value="Putative Peroxisome biosynthesis protein (Peroxin-10)"/>
    <property type="match status" value="1"/>
</dbReference>
<evidence type="ECO:0000256" key="7">
    <source>
        <dbReference type="ARBA" id="ARBA00022593"/>
    </source>
</evidence>
<evidence type="ECO:0000256" key="3">
    <source>
        <dbReference type="ARBA" id="ARBA00004906"/>
    </source>
</evidence>
<evidence type="ECO:0000256" key="13">
    <source>
        <dbReference type="ARBA" id="ARBA00022833"/>
    </source>
</evidence>
<keyword evidence="17" id="KW-0576">Peroxisome</keyword>
<evidence type="ECO:0000256" key="5">
    <source>
        <dbReference type="ARBA" id="ARBA00012483"/>
    </source>
</evidence>
<dbReference type="EC" id="2.3.2.27" evidence="5"/>
<dbReference type="InterPro" id="IPR001841">
    <property type="entry name" value="Znf_RING"/>
</dbReference>
<evidence type="ECO:0000256" key="19">
    <source>
        <dbReference type="PROSITE-ProRule" id="PRU00175"/>
    </source>
</evidence>
<evidence type="ECO:0000313" key="21">
    <source>
        <dbReference type="EMBL" id="KAK0516180.1"/>
    </source>
</evidence>
<evidence type="ECO:0000313" key="22">
    <source>
        <dbReference type="Proteomes" id="UP001166286"/>
    </source>
</evidence>
<keyword evidence="11 19" id="KW-0863">Zinc-finger</keyword>
<keyword evidence="7" id="KW-0962">Peroxisome biogenesis</keyword>
<comment type="caution">
    <text evidence="21">The sequence shown here is derived from an EMBL/GenBank/DDBJ whole genome shotgun (WGS) entry which is preliminary data.</text>
</comment>
<evidence type="ECO:0000256" key="2">
    <source>
        <dbReference type="ARBA" id="ARBA00004585"/>
    </source>
</evidence>
<dbReference type="GO" id="GO:0016562">
    <property type="term" value="P:protein import into peroxisome matrix, receptor recycling"/>
    <property type="evidence" value="ECO:0007669"/>
    <property type="project" value="UniProtKB-ARBA"/>
</dbReference>
<dbReference type="Gene3D" id="3.30.40.10">
    <property type="entry name" value="Zinc/RING finger domain, C3HC4 (zinc finger)"/>
    <property type="match status" value="1"/>
</dbReference>
<dbReference type="Proteomes" id="UP001166286">
    <property type="component" value="Unassembled WGS sequence"/>
</dbReference>
<keyword evidence="22" id="KW-1185">Reference proteome</keyword>
<proteinExistence type="inferred from homology"/>
<keyword evidence="10" id="KW-0479">Metal-binding</keyword>
<sequence>MAVSESPDDNIRDIPKRSLVQSTLYNYPFAASPDIIRSNQKDTYFEGVLLEHLSTILRRLYGSRFAHTYNSEARTFTELLYLGLTTFIGNRTLGEEYCDIYQIESHTQELPEIGRRAGYILTAVLLPYTLGKTLPSLRARIRFRLENNLHRAPKNSRTSLRYRLQQYILTNLNALTSISTSPFYAINLAIFYFTGSYYHLSKRLFNLRYIFSKHLAPSEQRVGYEVLGVLLVLQMAVQAYLHVQNTITTSLPTEGPTAILDNGVEIGLPDPQDRDPLTYTTEKAEDTSRLRISHTTHTPLPSTSTPHRYDLSDPATLAWLQPQQTRKCTLCLEPMKDPSVTTCGHVFCWTCILDWVEEKPECPLCRQAVLGQHVLPLRG</sequence>
<evidence type="ECO:0000256" key="16">
    <source>
        <dbReference type="ARBA" id="ARBA00023136"/>
    </source>
</evidence>
<keyword evidence="12" id="KW-0833">Ubl conjugation pathway</keyword>
<keyword evidence="16" id="KW-0472">Membrane</keyword>
<evidence type="ECO:0000256" key="17">
    <source>
        <dbReference type="ARBA" id="ARBA00023140"/>
    </source>
</evidence>
<dbReference type="InterPro" id="IPR017907">
    <property type="entry name" value="Znf_RING_CS"/>
</dbReference>
<dbReference type="InterPro" id="IPR006845">
    <property type="entry name" value="Pex_N"/>
</dbReference>
<dbReference type="PROSITE" id="PS50089">
    <property type="entry name" value="ZF_RING_2"/>
    <property type="match status" value="1"/>
</dbReference>
<dbReference type="PANTHER" id="PTHR23350:SF0">
    <property type="entry name" value="PEROXISOME BIOGENESIS FACTOR 10"/>
    <property type="match status" value="1"/>
</dbReference>
<dbReference type="GO" id="GO:0008270">
    <property type="term" value="F:zinc ion binding"/>
    <property type="evidence" value="ECO:0007669"/>
    <property type="project" value="UniProtKB-KW"/>
</dbReference>
<evidence type="ECO:0000256" key="1">
    <source>
        <dbReference type="ARBA" id="ARBA00000900"/>
    </source>
</evidence>
<comment type="subcellular location">
    <subcellularLocation>
        <location evidence="2">Peroxisome membrane</location>
        <topology evidence="2">Multi-pass membrane protein</topology>
    </subcellularLocation>
</comment>
<evidence type="ECO:0000256" key="6">
    <source>
        <dbReference type="ARBA" id="ARBA00022448"/>
    </source>
</evidence>
<comment type="similarity">
    <text evidence="4">Belongs to the pex2/pex10/pex12 family.</text>
</comment>
<dbReference type="InterPro" id="IPR025654">
    <property type="entry name" value="PEX2/10"/>
</dbReference>
<dbReference type="AlphaFoldDB" id="A0AA39V9Q0"/>
<accession>A0AA39V9Q0</accession>
<dbReference type="GO" id="GO:0005778">
    <property type="term" value="C:peroxisomal membrane"/>
    <property type="evidence" value="ECO:0007669"/>
    <property type="project" value="UniProtKB-SubCell"/>
</dbReference>
<comment type="pathway">
    <text evidence="3">Protein modification; protein ubiquitination.</text>
</comment>
<comment type="catalytic activity">
    <reaction evidence="1">
        <text>S-ubiquitinyl-[E2 ubiquitin-conjugating enzyme]-L-cysteine + [acceptor protein]-L-lysine = [E2 ubiquitin-conjugating enzyme]-L-cysteine + N(6)-ubiquitinyl-[acceptor protein]-L-lysine.</text>
        <dbReference type="EC" id="2.3.2.27"/>
    </reaction>
</comment>
<feature type="domain" description="RING-type" evidence="20">
    <location>
        <begin position="328"/>
        <end position="366"/>
    </location>
</feature>
<keyword evidence="15" id="KW-1133">Transmembrane helix</keyword>
<evidence type="ECO:0000256" key="4">
    <source>
        <dbReference type="ARBA" id="ARBA00008704"/>
    </source>
</evidence>
<evidence type="ECO:0000256" key="10">
    <source>
        <dbReference type="ARBA" id="ARBA00022723"/>
    </source>
</evidence>
<keyword evidence="8" id="KW-0808">Transferase</keyword>
<dbReference type="Pfam" id="PF04757">
    <property type="entry name" value="Pex2_Pex12"/>
    <property type="match status" value="1"/>
</dbReference>
<dbReference type="CDD" id="cd16527">
    <property type="entry name" value="RING-HC_PEX10"/>
    <property type="match status" value="1"/>
</dbReference>
<name>A0AA39V9Q0_9LECA</name>
<gene>
    <name evidence="21" type="ORF">JMJ35_000783</name>
</gene>
<evidence type="ECO:0000256" key="14">
    <source>
        <dbReference type="ARBA" id="ARBA00022927"/>
    </source>
</evidence>
<keyword evidence="13" id="KW-0862">Zinc</keyword>
<keyword evidence="6" id="KW-0813">Transport</keyword>
<organism evidence="21 22">
    <name type="scientific">Cladonia borealis</name>
    <dbReference type="NCBI Taxonomy" id="184061"/>
    <lineage>
        <taxon>Eukaryota</taxon>
        <taxon>Fungi</taxon>
        <taxon>Dikarya</taxon>
        <taxon>Ascomycota</taxon>
        <taxon>Pezizomycotina</taxon>
        <taxon>Lecanoromycetes</taxon>
        <taxon>OSLEUM clade</taxon>
        <taxon>Lecanoromycetidae</taxon>
        <taxon>Lecanorales</taxon>
        <taxon>Lecanorineae</taxon>
        <taxon>Cladoniaceae</taxon>
        <taxon>Cladonia</taxon>
    </lineage>
</organism>
<keyword evidence="9" id="KW-0812">Transmembrane</keyword>
<dbReference type="PANTHER" id="PTHR23350">
    <property type="entry name" value="PEROXISOME ASSEMBLY PROTEIN 10"/>
    <property type="match status" value="1"/>
</dbReference>
<dbReference type="InterPro" id="IPR013083">
    <property type="entry name" value="Znf_RING/FYVE/PHD"/>
</dbReference>
<evidence type="ECO:0000259" key="20">
    <source>
        <dbReference type="PROSITE" id="PS50089"/>
    </source>
</evidence>
<dbReference type="GO" id="GO:0016567">
    <property type="term" value="P:protein ubiquitination"/>
    <property type="evidence" value="ECO:0007669"/>
    <property type="project" value="UniProtKB-ARBA"/>
</dbReference>
<dbReference type="EMBL" id="JAFEKC020000002">
    <property type="protein sequence ID" value="KAK0516180.1"/>
    <property type="molecule type" value="Genomic_DNA"/>
</dbReference>
<evidence type="ECO:0000256" key="12">
    <source>
        <dbReference type="ARBA" id="ARBA00022786"/>
    </source>
</evidence>
<evidence type="ECO:0000256" key="8">
    <source>
        <dbReference type="ARBA" id="ARBA00022679"/>
    </source>
</evidence>